<dbReference type="Proteomes" id="UP000299102">
    <property type="component" value="Unassembled WGS sequence"/>
</dbReference>
<dbReference type="AlphaFoldDB" id="A0A4C1V171"/>
<reference evidence="1 3" key="1">
    <citation type="journal article" date="2019" name="Commun. Biol.">
        <title>The bagworm genome reveals a unique fibroin gene that provides high tensile strength.</title>
        <authorList>
            <person name="Kono N."/>
            <person name="Nakamura H."/>
            <person name="Ohtoshi R."/>
            <person name="Tomita M."/>
            <person name="Numata K."/>
            <person name="Arakawa K."/>
        </authorList>
    </citation>
    <scope>NUCLEOTIDE SEQUENCE [LARGE SCALE GENOMIC DNA]</scope>
</reference>
<keyword evidence="3" id="KW-1185">Reference proteome</keyword>
<sequence>MRHDEVPVILIQQDGRCTAFVNDLISDISQIVTLLDDAFSYRLWHYIEVANSVSYKRMFRSLVQSSDRNTYLSGFVRVHLITGHSLYGERIFWVGRSQALGNGSFHQRDGKPFVE</sequence>
<dbReference type="EMBL" id="BGZK01000261">
    <property type="protein sequence ID" value="GBP32513.1"/>
    <property type="molecule type" value="Genomic_DNA"/>
</dbReference>
<comment type="caution">
    <text evidence="1">The sequence shown here is derived from an EMBL/GenBank/DDBJ whole genome shotgun (WGS) entry which is preliminary data.</text>
</comment>
<dbReference type="EMBL" id="BGZK01000261">
    <property type="protein sequence ID" value="GBP32538.1"/>
    <property type="molecule type" value="Genomic_DNA"/>
</dbReference>
<name>A0A4C1V171_EUMVA</name>
<gene>
    <name evidence="1" type="ORF">EVAR_23922_1</name>
    <name evidence="2" type="ORF">EVAR_23949_1</name>
</gene>
<proteinExistence type="predicted"/>
<organism evidence="1 3">
    <name type="scientific">Eumeta variegata</name>
    <name type="common">Bagworm moth</name>
    <name type="synonym">Eumeta japonica</name>
    <dbReference type="NCBI Taxonomy" id="151549"/>
    <lineage>
        <taxon>Eukaryota</taxon>
        <taxon>Metazoa</taxon>
        <taxon>Ecdysozoa</taxon>
        <taxon>Arthropoda</taxon>
        <taxon>Hexapoda</taxon>
        <taxon>Insecta</taxon>
        <taxon>Pterygota</taxon>
        <taxon>Neoptera</taxon>
        <taxon>Endopterygota</taxon>
        <taxon>Lepidoptera</taxon>
        <taxon>Glossata</taxon>
        <taxon>Ditrysia</taxon>
        <taxon>Tineoidea</taxon>
        <taxon>Psychidae</taxon>
        <taxon>Oiketicinae</taxon>
        <taxon>Eumeta</taxon>
    </lineage>
</organism>
<evidence type="ECO:0000313" key="3">
    <source>
        <dbReference type="Proteomes" id="UP000299102"/>
    </source>
</evidence>
<protein>
    <submittedName>
        <fullName evidence="1">Uncharacterized protein</fullName>
    </submittedName>
</protein>
<evidence type="ECO:0000313" key="1">
    <source>
        <dbReference type="EMBL" id="GBP32513.1"/>
    </source>
</evidence>
<accession>A0A4C1V171</accession>
<evidence type="ECO:0000313" key="2">
    <source>
        <dbReference type="EMBL" id="GBP32538.1"/>
    </source>
</evidence>